<evidence type="ECO:0000259" key="2">
    <source>
        <dbReference type="Pfam" id="PF02627"/>
    </source>
</evidence>
<reference evidence="3" key="1">
    <citation type="submission" date="2022-09" db="EMBL/GenBank/DDBJ databases">
        <title>Diverse halophilic archaea isolated from saline environments.</title>
        <authorList>
            <person name="Cui H.-L."/>
        </authorList>
    </citation>
    <scope>NUCLEOTIDE SEQUENCE</scope>
    <source>
        <strain evidence="3">ZS-35-S2</strain>
    </source>
</reference>
<dbReference type="Proteomes" id="UP001057580">
    <property type="component" value="Chromosome"/>
</dbReference>
<evidence type="ECO:0000313" key="4">
    <source>
        <dbReference type="Proteomes" id="UP001057580"/>
    </source>
</evidence>
<dbReference type="InterPro" id="IPR003779">
    <property type="entry name" value="CMD-like"/>
</dbReference>
<organism evidence="3 4">
    <name type="scientific">Salinirubellus salinus</name>
    <dbReference type="NCBI Taxonomy" id="1364945"/>
    <lineage>
        <taxon>Archaea</taxon>
        <taxon>Methanobacteriati</taxon>
        <taxon>Methanobacteriota</taxon>
        <taxon>Stenosarchaea group</taxon>
        <taxon>Halobacteria</taxon>
        <taxon>Halobacteriales</taxon>
        <taxon>Natronomonadaceae</taxon>
        <taxon>Salinirubellus</taxon>
    </lineage>
</organism>
<keyword evidence="1" id="KW-0472">Membrane</keyword>
<dbReference type="GO" id="GO:0051920">
    <property type="term" value="F:peroxiredoxin activity"/>
    <property type="evidence" value="ECO:0007669"/>
    <property type="project" value="InterPro"/>
</dbReference>
<dbReference type="RefSeq" id="WP_260593441.1">
    <property type="nucleotide sequence ID" value="NZ_CP104003.1"/>
</dbReference>
<dbReference type="GeneID" id="74944789"/>
<accession>A0A9E7U876</accession>
<gene>
    <name evidence="3" type="ORF">N0B31_20165</name>
</gene>
<keyword evidence="1" id="KW-0812">Transmembrane</keyword>
<dbReference type="KEGG" id="ssai:N0B31_20165"/>
<dbReference type="SUPFAM" id="SSF69118">
    <property type="entry name" value="AhpD-like"/>
    <property type="match status" value="1"/>
</dbReference>
<dbReference type="Gene3D" id="1.20.1290.10">
    <property type="entry name" value="AhpD-like"/>
    <property type="match status" value="1"/>
</dbReference>
<dbReference type="EMBL" id="CP104003">
    <property type="protein sequence ID" value="UWM54421.1"/>
    <property type="molecule type" value="Genomic_DNA"/>
</dbReference>
<keyword evidence="4" id="KW-1185">Reference proteome</keyword>
<sequence length="198" mass="22948">MARVSYVDRESVPEEYREQFDTHLEISLPDVAAYENVQETNVAGGSRNIYRLFGHHPEFLRSHREHLSLMWETFDFDPRERELALMAGASEMRSEYEWQHHVPVALDEGLTVEELRAISAGTFDVFDPEEALLLEYATRFVRRDVDDDLHQRMAEHYDDAALVALSTLLGFYVFLGFTLDALDVDLEDPFVGWDLSVF</sequence>
<dbReference type="InterPro" id="IPR029032">
    <property type="entry name" value="AhpD-like"/>
</dbReference>
<evidence type="ECO:0000313" key="3">
    <source>
        <dbReference type="EMBL" id="UWM54421.1"/>
    </source>
</evidence>
<dbReference type="AlphaFoldDB" id="A0A9E7U876"/>
<dbReference type="PANTHER" id="PTHR34846">
    <property type="entry name" value="4-CARBOXYMUCONOLACTONE DECARBOXYLASE FAMILY PROTEIN (AFU_ORTHOLOGUE AFUA_6G11590)"/>
    <property type="match status" value="1"/>
</dbReference>
<name>A0A9E7U876_9EURY</name>
<dbReference type="Pfam" id="PF02627">
    <property type="entry name" value="CMD"/>
    <property type="match status" value="1"/>
</dbReference>
<feature type="transmembrane region" description="Helical" evidence="1">
    <location>
        <begin position="160"/>
        <end position="179"/>
    </location>
</feature>
<keyword evidence="1" id="KW-1133">Transmembrane helix</keyword>
<dbReference type="PANTHER" id="PTHR34846:SF11">
    <property type="entry name" value="4-CARBOXYMUCONOLACTONE DECARBOXYLASE FAMILY PROTEIN (AFU_ORTHOLOGUE AFUA_6G11590)"/>
    <property type="match status" value="1"/>
</dbReference>
<proteinExistence type="predicted"/>
<evidence type="ECO:0000256" key="1">
    <source>
        <dbReference type="SAM" id="Phobius"/>
    </source>
</evidence>
<protein>
    <submittedName>
        <fullName evidence="3">Carboxymuconolactone decarboxylase family protein</fullName>
    </submittedName>
</protein>
<feature type="domain" description="Carboxymuconolactone decarboxylase-like" evidence="2">
    <location>
        <begin position="73"/>
        <end position="137"/>
    </location>
</feature>